<dbReference type="InterPro" id="IPR057670">
    <property type="entry name" value="SH3_retrovirus"/>
</dbReference>
<reference evidence="6" key="2">
    <citation type="submission" date="2005-04" db="EMBL/GenBank/DDBJ databases">
        <authorList>
            <person name="Buell C.R."/>
            <person name="Wing R.A."/>
            <person name="McCombie W.A."/>
            <person name="Ouyang S."/>
        </authorList>
    </citation>
    <scope>NUCLEOTIDE SEQUENCE</scope>
</reference>
<dbReference type="SUPFAM" id="SSF56672">
    <property type="entry name" value="DNA/RNA polymerases"/>
    <property type="match status" value="1"/>
</dbReference>
<dbReference type="InterPro" id="IPR038765">
    <property type="entry name" value="Papain-like_cys_pep_sf"/>
</dbReference>
<dbReference type="InterPro" id="IPR025452">
    <property type="entry name" value="DUF4218"/>
</dbReference>
<dbReference type="InterPro" id="IPR036397">
    <property type="entry name" value="RNaseH_sf"/>
</dbReference>
<dbReference type="Pfam" id="PF02992">
    <property type="entry name" value="Transposase_21"/>
    <property type="match status" value="1"/>
</dbReference>
<comment type="similarity">
    <text evidence="1">Belongs to the peptidase C48 family.</text>
</comment>
<dbReference type="GO" id="GO:0008234">
    <property type="term" value="F:cysteine-type peptidase activity"/>
    <property type="evidence" value="ECO:0007669"/>
    <property type="project" value="InterPro"/>
</dbReference>
<proteinExistence type="inferred from homology"/>
<keyword evidence="3" id="KW-0378">Hydrolase</keyword>
<dbReference type="Pfam" id="PF13963">
    <property type="entry name" value="Transpos_assoc"/>
    <property type="match status" value="1"/>
</dbReference>
<evidence type="ECO:0000259" key="4">
    <source>
        <dbReference type="PROSITE" id="PS50600"/>
    </source>
</evidence>
<reference evidence="6" key="1">
    <citation type="journal article" date="2005" name="BMC Biol.">
        <title>The sequence of rice chromosomes 11 and 12, rich in disease resistance genes and recent gene duplications.</title>
        <authorList>
            <consortium name="The rice chromosomes 11 and 12 sequencing consortia"/>
        </authorList>
    </citation>
    <scope>NUCLEOTIDE SEQUENCE [LARGE SCALE GENOMIC DNA]</scope>
</reference>
<accession>Q2QZY6</accession>
<dbReference type="PROSITE" id="PS50600">
    <property type="entry name" value="ULP_PROTEASE"/>
    <property type="match status" value="1"/>
</dbReference>
<evidence type="ECO:0000256" key="1">
    <source>
        <dbReference type="ARBA" id="ARBA00005234"/>
    </source>
</evidence>
<evidence type="ECO:0000313" key="6">
    <source>
        <dbReference type="EMBL" id="ABA95153.1"/>
    </source>
</evidence>
<dbReference type="Pfam" id="PF13960">
    <property type="entry name" value="DUF4218"/>
    <property type="match status" value="1"/>
</dbReference>
<evidence type="ECO:0000259" key="5">
    <source>
        <dbReference type="PROSITE" id="PS50994"/>
    </source>
</evidence>
<evidence type="ECO:0000256" key="3">
    <source>
        <dbReference type="ARBA" id="ARBA00022801"/>
    </source>
</evidence>
<dbReference type="Pfam" id="PF25597">
    <property type="entry name" value="SH3_retrovirus"/>
    <property type="match status" value="1"/>
</dbReference>
<dbReference type="Gene3D" id="3.40.395.10">
    <property type="entry name" value="Adenoviral Proteinase, Chain A"/>
    <property type="match status" value="1"/>
</dbReference>
<dbReference type="GO" id="GO:0015074">
    <property type="term" value="P:DNA integration"/>
    <property type="evidence" value="ECO:0007669"/>
    <property type="project" value="InterPro"/>
</dbReference>
<feature type="domain" description="Integrase catalytic" evidence="5">
    <location>
        <begin position="209"/>
        <end position="310"/>
    </location>
</feature>
<dbReference type="InterPro" id="IPR012337">
    <property type="entry name" value="RNaseH-like_sf"/>
</dbReference>
<dbReference type="GO" id="GO:0006508">
    <property type="term" value="P:proteolysis"/>
    <property type="evidence" value="ECO:0007669"/>
    <property type="project" value="UniProtKB-KW"/>
</dbReference>
<dbReference type="SUPFAM" id="SSF54001">
    <property type="entry name" value="Cysteine proteinases"/>
    <property type="match status" value="1"/>
</dbReference>
<dbReference type="EMBL" id="DP000010">
    <property type="protein sequence ID" value="ABA95153.1"/>
    <property type="molecule type" value="Genomic_DNA"/>
</dbReference>
<dbReference type="InterPro" id="IPR013103">
    <property type="entry name" value="RVT_2"/>
</dbReference>
<dbReference type="InterPro" id="IPR025312">
    <property type="entry name" value="DUF4216"/>
</dbReference>
<dbReference type="PANTHER" id="PTHR48258">
    <property type="entry name" value="DUF4218 DOMAIN-CONTAINING PROTEIN-RELATED"/>
    <property type="match status" value="1"/>
</dbReference>
<dbReference type="Pfam" id="PF13952">
    <property type="entry name" value="DUF4216"/>
    <property type="match status" value="1"/>
</dbReference>
<reference evidence="6" key="3">
    <citation type="submission" date="2006-01" db="EMBL/GenBank/DDBJ databases">
        <authorList>
            <person name="Buell R."/>
        </authorList>
    </citation>
    <scope>NUCLEOTIDE SEQUENCE</scope>
</reference>
<dbReference type="GO" id="GO:0003676">
    <property type="term" value="F:nucleic acid binding"/>
    <property type="evidence" value="ECO:0007669"/>
    <property type="project" value="InterPro"/>
</dbReference>
<dbReference type="SUPFAM" id="SSF53098">
    <property type="entry name" value="Ribonuclease H-like"/>
    <property type="match status" value="1"/>
</dbReference>
<protein>
    <submittedName>
        <fullName evidence="6">Transposon protein, putative, CACTA, En/Spm sub-class</fullName>
    </submittedName>
</protein>
<dbReference type="InterPro" id="IPR043502">
    <property type="entry name" value="DNA/RNA_pol_sf"/>
</dbReference>
<organism evidence="6">
    <name type="scientific">Oryza sativa subsp. japonica</name>
    <name type="common">Rice</name>
    <dbReference type="NCBI Taxonomy" id="39947"/>
    <lineage>
        <taxon>Eukaryota</taxon>
        <taxon>Viridiplantae</taxon>
        <taxon>Streptophyta</taxon>
        <taxon>Embryophyta</taxon>
        <taxon>Tracheophyta</taxon>
        <taxon>Spermatophyta</taxon>
        <taxon>Magnoliopsida</taxon>
        <taxon>Liliopsida</taxon>
        <taxon>Poales</taxon>
        <taxon>Poaceae</taxon>
        <taxon>BOP clade</taxon>
        <taxon>Oryzoideae</taxon>
        <taxon>Oryzeae</taxon>
        <taxon>Oryzinae</taxon>
        <taxon>Oryza</taxon>
        <taxon>Oryza sativa</taxon>
    </lineage>
</organism>
<dbReference type="InterPro" id="IPR004242">
    <property type="entry name" value="Transposase_21"/>
</dbReference>
<sequence length="1935" mass="222329">MGCIKDIPTLKGDNYAEWKRKLDIAFILGEVDWVLTTPCPIEPAALVRVENESDADWQRRQRDNAPLIMSYYIEQKKWSLVNKKCLAVVKNTIEPTLLGSIPECDTISKYLERIKSQFTGSSKTYATQLIKQLVTERYHGGGVRDHILRMSNMASKLKPMDLGISDDFLVHLVMASLPKHFDNFVVNYNISPEKWNFEKLIANCVQEEERIKESNGDSINYVKDNKKKNYKFLLENGIVAQYSTPGEPQQNGVAERCNRTLMDMVRSMMSYSTLPLGLWMEALKTSIHILNIVPSKLVPKTPYELWTGRVPSLAHLHVWGSPAEAKIFNPNLGKLDPKTVSCHFIGYPERSKGYRFYCPNSYTKFVEMRHAVFLEDEMIRRSSVVREIDLEERQVSVPAPSTQEPFFSLPADVVPAMHDVAVLAPIVTPPVATLNESEEPVLQDSTKIIAIQEEEVQQPQTENVPNVEAPRRIIMALVAHYDLELHQMDIKTVFLNGDLKEKVYMAQPKGFVVKGNENMGCRLKRSIYGLKQASRQWYLKFDGTIKKFGFRENIEDNCIYTKFKNGRFIFLVLYVNDILLASSDVSVLQETKKFLSSNFDMKDLGEASYVLGIEIHRDKTKYVLGLSQKTYIEKVLKKFNMYRCSATPAPIVKGEKYGTWRCPKNQYELNEMKTKPYASAVGSLQYAFQSNPGPEHWKLVKKVLRYLQGGAISWKSSKQTITAGSTMYAEFIACYEATGQMDRQWMYADRRSKEFIDGVHYFLRVAEANRQRGFICCPCNKCKNQKEYSASRTIHFHLFESGFMPSYNCWTSHGEQGVEMEEDEVEDDNIPDFAQYVGFEGNQTGEEEIAADGNDVADDLGQMLQDAREDCESEKEAHKLDKMLEDHRTSLYPGCEQGHKKLDTTLELLQWKAKNGVSDKAFGDLLKLIKNILPGGNKLPETTYEAKKIVCLLGLEVHKIHACPNDCILYRGEEYENLEACPVCKALRYKIRRDDPGEVDGQLTKKRIPAKVMWYFPIIPRLRRLFRNKGNARMLRWHAEERQQDGMLRHPADGSQWRNIDRKFKEFGKDARNIRFGPKQPGNDIDVYLRPLVEDLKQLWKKEGVPVWDEDKQEEFNLRALLFVTINDWPALSNLSGQSNKGYKACTHCMDETESTYLKHCRKVVYMGHRRFLAANHPVRKKGKHFEHKADHRTKPKHRSGKIVFAMVKDLKVVFGKGPGSQHIESEDGHAAMWKKNSIFWELPYWEFLDVRHAIDVMHLTKNLCVNLLGFLGVYGKSKDTLEARNDLKHMEQHGDLHPEPKEKGSHYLSPASYTLSKAEKESMFECLESIKVPSGYSTNIKRIISTKEKKFTNLKSHDCHVLMIQLLPFVIRGILPDNVRATITKLCAFMNAISQKVIDPDRLEALQNEVVQCLVSFELIFPPSFFNIMTHLLCHLVKEIRILGPMYLHNMFPFERYMGVLKKYVRNRARPEASIAKGYGTEEVIEFCVEFIEDLRPIGVPESRHEGRLRGKGTLGRKAIMTVDNNLFRKAHFTVLQHSSLVAPYIEEHLTLVRARNIGKSDAWITRHHIDTFPAWLRQHLMGNESINQQLAFLARGPSGSIATFQGYEINGYTFYTRAQDMKSTNQNSDVRVDAMGHDGTTATYYGAIEDIWELDYGPLKVPLFRCQWVRLTGGGVMIDDSGMTTVDLNKVGYSDEPFVLANDITQVFFVKDMSSKGKKGRGPDEPKRQVVLPGKRRIVRVEDKTDEDYDQMEIQRARRRRVFDTGFIDPRKVNVAMLDQYPQETEDNLVHLLKAQHYKTFILLPYNTEFHWVLLLFDLEACTVNVYDSMDKKESTFDKCAKQKQGTNLCGYYVCEYCHCLADQIITTRELDFIRMRDNLTTHKEFIAAVQEQLMGFINEEILDPKGEFYYDGNTIHRSLASELAATTTTSKS</sequence>
<dbReference type="PROSITE" id="PS50994">
    <property type="entry name" value="INTEGRASE"/>
    <property type="match status" value="1"/>
</dbReference>
<dbReference type="Pfam" id="PF14223">
    <property type="entry name" value="Retrotran_gag_2"/>
    <property type="match status" value="1"/>
</dbReference>
<evidence type="ECO:0000256" key="2">
    <source>
        <dbReference type="ARBA" id="ARBA00022670"/>
    </source>
</evidence>
<dbReference type="Pfam" id="PF07727">
    <property type="entry name" value="RVT_2"/>
    <property type="match status" value="1"/>
</dbReference>
<dbReference type="InterPro" id="IPR001584">
    <property type="entry name" value="Integrase_cat-core"/>
</dbReference>
<dbReference type="Gene3D" id="3.30.420.10">
    <property type="entry name" value="Ribonuclease H-like superfamily/Ribonuclease H"/>
    <property type="match status" value="1"/>
</dbReference>
<gene>
    <name evidence="6" type="ordered locus">LOC_Os11g44400</name>
</gene>
<feature type="domain" description="Ubiquitin-like protease family profile" evidence="4">
    <location>
        <begin position="1678"/>
        <end position="1863"/>
    </location>
</feature>
<dbReference type="InterPro" id="IPR003653">
    <property type="entry name" value="Peptidase_C48_C"/>
</dbReference>
<dbReference type="InterPro" id="IPR029480">
    <property type="entry name" value="Transpos_assoc"/>
</dbReference>
<name>Q2QZY6_ORYSJ</name>
<dbReference type="PANTHER" id="PTHR48258:SF9">
    <property type="entry name" value="OS01G0348150 PROTEIN"/>
    <property type="match status" value="1"/>
</dbReference>
<keyword evidence="2" id="KW-0645">Protease</keyword>